<organism evidence="2 3">
    <name type="scientific">Staphylococcus hsinchuensis</name>
    <dbReference type="NCBI Taxonomy" id="3051183"/>
    <lineage>
        <taxon>Bacteria</taxon>
        <taxon>Bacillati</taxon>
        <taxon>Bacillota</taxon>
        <taxon>Bacilli</taxon>
        <taxon>Bacillales</taxon>
        <taxon>Staphylococcaceae</taxon>
        <taxon>Staphylococcus</taxon>
    </lineage>
</organism>
<comment type="similarity">
    <text evidence="1">Belongs to the asp23 family.</text>
</comment>
<gene>
    <name evidence="2" type="ORF">QQM35_08760</name>
</gene>
<dbReference type="PANTHER" id="PTHR34297">
    <property type="entry name" value="HYPOTHETICAL CYTOSOLIC PROTEIN-RELATED"/>
    <property type="match status" value="1"/>
</dbReference>
<reference evidence="2 3" key="1">
    <citation type="journal article" date="2024" name="Pathogens">
        <title>Staphylococcus hsinchuensis sp. nov., Isolated from Soymilk.</title>
        <authorList>
            <person name="Wang Y.T."/>
            <person name="Lin Y.C."/>
            <person name="Hsieh Y.H."/>
            <person name="Lin Y.T."/>
            <person name="Hamada M."/>
            <person name="Chen C.C."/>
            <person name="Liou J.S."/>
            <person name="Lee A.Y."/>
            <person name="Zhang W.L."/>
            <person name="Chen Y.T."/>
            <person name="Huang C.H."/>
        </authorList>
    </citation>
    <scope>NUCLEOTIDE SEQUENCE [LARGE SCALE GENOMIC DNA]</scope>
    <source>
        <strain evidence="2 3">H164</strain>
    </source>
</reference>
<dbReference type="EMBL" id="CP128355">
    <property type="protein sequence ID" value="XAF70153.1"/>
    <property type="molecule type" value="Genomic_DNA"/>
</dbReference>
<protein>
    <submittedName>
        <fullName evidence="2">Asp23/Gls24 family envelope stress response protein</fullName>
    </submittedName>
</protein>
<dbReference type="RefSeq" id="WP_251520702.1">
    <property type="nucleotide sequence ID" value="NZ_CP128355.1"/>
</dbReference>
<evidence type="ECO:0000313" key="2">
    <source>
        <dbReference type="EMBL" id="XAF70153.1"/>
    </source>
</evidence>
<dbReference type="InterPro" id="IPR005531">
    <property type="entry name" value="Asp23"/>
</dbReference>
<evidence type="ECO:0000256" key="1">
    <source>
        <dbReference type="ARBA" id="ARBA00005721"/>
    </source>
</evidence>
<name>A0ABZ3ECM5_9STAP</name>
<keyword evidence="3" id="KW-1185">Reference proteome</keyword>
<dbReference type="Proteomes" id="UP001436297">
    <property type="component" value="Chromosome"/>
</dbReference>
<sequence length="120" mass="13378">MVKVSETTNSNLGNIEIAPEILIVIASIATSEVKGIRGHFKEIQNSRIEEISKKQLNKGVKIETKSDGIKIDIYCPISYNVNISETAREIQETVFNSIVNMTKIQPSQINVHITNIEHTS</sequence>
<proteinExistence type="inferred from homology"/>
<evidence type="ECO:0000313" key="3">
    <source>
        <dbReference type="Proteomes" id="UP001436297"/>
    </source>
</evidence>
<dbReference type="Pfam" id="PF03780">
    <property type="entry name" value="Asp23"/>
    <property type="match status" value="1"/>
</dbReference>
<accession>A0ABZ3ECM5</accession>
<dbReference type="PANTHER" id="PTHR34297:SF1">
    <property type="entry name" value="ASP23_GLS24 FAMILY ENVELOPE STRESS RESPONSE PROTEIN"/>
    <property type="match status" value="1"/>
</dbReference>